<comment type="caution">
    <text evidence="1">The sequence shown here is derived from an EMBL/GenBank/DDBJ whole genome shotgun (WGS) entry which is preliminary data.</text>
</comment>
<evidence type="ECO:0000313" key="2">
    <source>
        <dbReference type="Proteomes" id="UP001642483"/>
    </source>
</evidence>
<proteinExistence type="predicted"/>
<name>A0ABP0GXW3_CLALP</name>
<gene>
    <name evidence="1" type="ORF">CVLEPA_LOCUS29558</name>
</gene>
<organism evidence="1 2">
    <name type="scientific">Clavelina lepadiformis</name>
    <name type="common">Light-bulb sea squirt</name>
    <name type="synonym">Ascidia lepadiformis</name>
    <dbReference type="NCBI Taxonomy" id="159417"/>
    <lineage>
        <taxon>Eukaryota</taxon>
        <taxon>Metazoa</taxon>
        <taxon>Chordata</taxon>
        <taxon>Tunicata</taxon>
        <taxon>Ascidiacea</taxon>
        <taxon>Aplousobranchia</taxon>
        <taxon>Clavelinidae</taxon>
        <taxon>Clavelina</taxon>
    </lineage>
</organism>
<evidence type="ECO:0000313" key="1">
    <source>
        <dbReference type="EMBL" id="CAK8696402.1"/>
    </source>
</evidence>
<protein>
    <submittedName>
        <fullName evidence="1">Uncharacterized protein</fullName>
    </submittedName>
</protein>
<keyword evidence="2" id="KW-1185">Reference proteome</keyword>
<feature type="non-terminal residue" evidence="1">
    <location>
        <position position="186"/>
    </location>
</feature>
<accession>A0ABP0GXW3</accession>
<reference evidence="1 2" key="1">
    <citation type="submission" date="2024-02" db="EMBL/GenBank/DDBJ databases">
        <authorList>
            <person name="Daric V."/>
            <person name="Darras S."/>
        </authorList>
    </citation>
    <scope>NUCLEOTIDE SEQUENCE [LARGE SCALE GENOMIC DNA]</scope>
</reference>
<dbReference type="Proteomes" id="UP001642483">
    <property type="component" value="Unassembled WGS sequence"/>
</dbReference>
<sequence length="186" mass="21612">MDYHHHGFRKADWIRDWACRIWRPPCLKGAISFLLAKGSNLLGYQRNLKIRLFNFLRVHRVFSQLRVAESSVSEKSFCNCGCILGQKDCIVCILLKVEMNRSYCWAVRKRNIRDFKGQHIGDYGKYQHAEWASLSDAARDCDSLRETVCSLNESEGAAWMLRRMVSIDLPGIPHCWVSRIKFVTRG</sequence>
<dbReference type="EMBL" id="CAWYQH010000153">
    <property type="protein sequence ID" value="CAK8696402.1"/>
    <property type="molecule type" value="Genomic_DNA"/>
</dbReference>